<reference evidence="2" key="1">
    <citation type="submission" date="2015-11" db="EMBL/GenBank/DDBJ databases">
        <title>De novo transcriptome assembly of four potential Pierce s Disease insect vectors from Arizona vineyards.</title>
        <authorList>
            <person name="Tassone E.E."/>
        </authorList>
    </citation>
    <scope>NUCLEOTIDE SEQUENCE</scope>
</reference>
<evidence type="ECO:0000313" key="2">
    <source>
        <dbReference type="EMBL" id="JAS89020.1"/>
    </source>
</evidence>
<dbReference type="AlphaFoldDB" id="A0A1B6IQ39"/>
<dbReference type="EMBL" id="GECU01018686">
    <property type="protein sequence ID" value="JAS89020.1"/>
    <property type="molecule type" value="Transcribed_RNA"/>
</dbReference>
<organism evidence="2">
    <name type="scientific">Homalodisca liturata</name>
    <dbReference type="NCBI Taxonomy" id="320908"/>
    <lineage>
        <taxon>Eukaryota</taxon>
        <taxon>Metazoa</taxon>
        <taxon>Ecdysozoa</taxon>
        <taxon>Arthropoda</taxon>
        <taxon>Hexapoda</taxon>
        <taxon>Insecta</taxon>
        <taxon>Pterygota</taxon>
        <taxon>Neoptera</taxon>
        <taxon>Paraneoptera</taxon>
        <taxon>Hemiptera</taxon>
        <taxon>Auchenorrhyncha</taxon>
        <taxon>Membracoidea</taxon>
        <taxon>Cicadellidae</taxon>
        <taxon>Cicadellinae</taxon>
        <taxon>Proconiini</taxon>
        <taxon>Homalodisca</taxon>
    </lineage>
</organism>
<protein>
    <recommendedName>
        <fullName evidence="3">FLYWCH-type domain-containing protein</fullName>
    </recommendedName>
</protein>
<gene>
    <name evidence="2" type="ORF">g.6900</name>
</gene>
<accession>A0A1B6IQ39</accession>
<name>A0A1B6IQ39_9HEMI</name>
<evidence type="ECO:0008006" key="3">
    <source>
        <dbReference type="Google" id="ProtNLM"/>
    </source>
</evidence>
<feature type="compositionally biased region" description="Polar residues" evidence="1">
    <location>
        <begin position="102"/>
        <end position="112"/>
    </location>
</feature>
<sequence>MACCNCDSYLNHGKSNRFELFQAMNVDDDPDFEPSPKKSDECTKLYHDGNGYYYTLVKDENGRKLHCKTRCGVTVALGPREKPLTRLRNSSISHTHPPGQLTPRSNVRSVTDTIGLKN</sequence>
<feature type="region of interest" description="Disordered" evidence="1">
    <location>
        <begin position="82"/>
        <end position="118"/>
    </location>
</feature>
<evidence type="ECO:0000256" key="1">
    <source>
        <dbReference type="SAM" id="MobiDB-lite"/>
    </source>
</evidence>
<proteinExistence type="predicted"/>